<feature type="signal peptide" evidence="1">
    <location>
        <begin position="1"/>
        <end position="17"/>
    </location>
</feature>
<protein>
    <submittedName>
        <fullName evidence="2">Uncharacterized protein</fullName>
    </submittedName>
</protein>
<dbReference type="AlphaFoldDB" id="A0A8H6E9T8"/>
<evidence type="ECO:0000313" key="3">
    <source>
        <dbReference type="Proteomes" id="UP000541154"/>
    </source>
</evidence>
<reference evidence="2 3" key="1">
    <citation type="submission" date="2019-04" db="EMBL/GenBank/DDBJ databases">
        <title>Aspergillus burnettii sp. nov., novel species from soil in southeast Queensland.</title>
        <authorList>
            <person name="Gilchrist C.L.M."/>
            <person name="Pitt J.I."/>
            <person name="Lange L."/>
            <person name="Lacey H.J."/>
            <person name="Vuong D."/>
            <person name="Midgley D.J."/>
            <person name="Greenfield P."/>
            <person name="Bradbury M."/>
            <person name="Lacey E."/>
            <person name="Busk P.K."/>
            <person name="Pilgaard B."/>
            <person name="Chooi Y.H."/>
            <person name="Piggott A.M."/>
        </authorList>
    </citation>
    <scope>NUCLEOTIDE SEQUENCE [LARGE SCALE GENOMIC DNA]</scope>
    <source>
        <strain evidence="2 3">FRR 5400</strain>
    </source>
</reference>
<accession>A0A8H6E9T8</accession>
<comment type="caution">
    <text evidence="2">The sequence shown here is derived from an EMBL/GenBank/DDBJ whole genome shotgun (WGS) entry which is preliminary data.</text>
</comment>
<evidence type="ECO:0000313" key="2">
    <source>
        <dbReference type="EMBL" id="KAF5863928.1"/>
    </source>
</evidence>
<dbReference type="Proteomes" id="UP000541154">
    <property type="component" value="Unassembled WGS sequence"/>
</dbReference>
<keyword evidence="1" id="KW-0732">Signal</keyword>
<evidence type="ECO:0000256" key="1">
    <source>
        <dbReference type="SAM" id="SignalP"/>
    </source>
</evidence>
<gene>
    <name evidence="2" type="ORF">ETB97_009035</name>
</gene>
<keyword evidence="3" id="KW-1185">Reference proteome</keyword>
<feature type="chain" id="PRO_5034503310" evidence="1">
    <location>
        <begin position="18"/>
        <end position="179"/>
    </location>
</feature>
<organism evidence="2 3">
    <name type="scientific">Petromyces alliaceus</name>
    <name type="common">Aspergillus alliaceus</name>
    <dbReference type="NCBI Taxonomy" id="209559"/>
    <lineage>
        <taxon>Eukaryota</taxon>
        <taxon>Fungi</taxon>
        <taxon>Dikarya</taxon>
        <taxon>Ascomycota</taxon>
        <taxon>Pezizomycotina</taxon>
        <taxon>Eurotiomycetes</taxon>
        <taxon>Eurotiomycetidae</taxon>
        <taxon>Eurotiales</taxon>
        <taxon>Aspergillaceae</taxon>
        <taxon>Aspergillus</taxon>
        <taxon>Aspergillus subgen. Circumdati</taxon>
    </lineage>
</organism>
<proteinExistence type="predicted"/>
<name>A0A8H6E9T8_PETAA</name>
<dbReference type="EMBL" id="SPNV01000042">
    <property type="protein sequence ID" value="KAF5863928.1"/>
    <property type="molecule type" value="Genomic_DNA"/>
</dbReference>
<sequence>MKYSMLSIVALVAPTLGNPAYYWRQYLSRPIHPANAGDVIVHNYISSDVDVDVEPQGIQFTLHPGQGQSVPGAPVADVKFNQEVEVSYVSGDQGTFNYVIQPIGGNFDGCVYVSPQGCGTLSWCSGDPASNPVTCPDGTTLPVILYPSGYISQTPQYQVLANPRLARSRGRKTAHEFLL</sequence>